<gene>
    <name evidence="2" type="ORF">Q7C36_023083</name>
</gene>
<protein>
    <submittedName>
        <fullName evidence="2">Uncharacterized protein</fullName>
    </submittedName>
</protein>
<proteinExistence type="predicted"/>
<reference evidence="2" key="1">
    <citation type="submission" date="2023-08" db="EMBL/GenBank/DDBJ databases">
        <title>Pelteobagrus vachellii genome.</title>
        <authorList>
            <person name="Liu H."/>
        </authorList>
    </citation>
    <scope>NUCLEOTIDE SEQUENCE</scope>
    <source>
        <strain evidence="2">PRFRI_2022a</strain>
        <tissue evidence="2">Muscle</tissue>
    </source>
</reference>
<dbReference type="AlphaFoldDB" id="A0AA88IZS0"/>
<feature type="compositionally biased region" description="Basic residues" evidence="1">
    <location>
        <begin position="9"/>
        <end position="20"/>
    </location>
</feature>
<dbReference type="EMBL" id="JAVHJS010000026">
    <property type="protein sequence ID" value="KAK2814817.1"/>
    <property type="molecule type" value="Genomic_DNA"/>
</dbReference>
<sequence length="130" mass="14447">MTHSDTHTHTHTHTHTRIKLSKGVNHIKPTGSWVSIETRYRRGEMSFAGRSSSHHIRQRNSALRPGSTANPFTPRREVYRPILLLHSDETLGAGASATLQAPHLASCLISDQSGTGSTCPEETVWREKKT</sequence>
<organism evidence="2 3">
    <name type="scientific">Tachysurus vachellii</name>
    <name type="common">Darkbarbel catfish</name>
    <name type="synonym">Pelteobagrus vachellii</name>
    <dbReference type="NCBI Taxonomy" id="175792"/>
    <lineage>
        <taxon>Eukaryota</taxon>
        <taxon>Metazoa</taxon>
        <taxon>Chordata</taxon>
        <taxon>Craniata</taxon>
        <taxon>Vertebrata</taxon>
        <taxon>Euteleostomi</taxon>
        <taxon>Actinopterygii</taxon>
        <taxon>Neopterygii</taxon>
        <taxon>Teleostei</taxon>
        <taxon>Ostariophysi</taxon>
        <taxon>Siluriformes</taxon>
        <taxon>Bagridae</taxon>
        <taxon>Tachysurus</taxon>
    </lineage>
</organism>
<name>A0AA88IZS0_TACVA</name>
<keyword evidence="3" id="KW-1185">Reference proteome</keyword>
<feature type="region of interest" description="Disordered" evidence="1">
    <location>
        <begin position="47"/>
        <end position="73"/>
    </location>
</feature>
<evidence type="ECO:0000256" key="1">
    <source>
        <dbReference type="SAM" id="MobiDB-lite"/>
    </source>
</evidence>
<feature type="region of interest" description="Disordered" evidence="1">
    <location>
        <begin position="1"/>
        <end position="22"/>
    </location>
</feature>
<dbReference type="Proteomes" id="UP001187315">
    <property type="component" value="Unassembled WGS sequence"/>
</dbReference>
<evidence type="ECO:0000313" key="3">
    <source>
        <dbReference type="Proteomes" id="UP001187315"/>
    </source>
</evidence>
<evidence type="ECO:0000313" key="2">
    <source>
        <dbReference type="EMBL" id="KAK2814817.1"/>
    </source>
</evidence>
<comment type="caution">
    <text evidence="2">The sequence shown here is derived from an EMBL/GenBank/DDBJ whole genome shotgun (WGS) entry which is preliminary data.</text>
</comment>
<accession>A0AA88IZS0</accession>